<evidence type="ECO:0000256" key="2">
    <source>
        <dbReference type="ARBA" id="ARBA00004489"/>
    </source>
</evidence>
<evidence type="ECO:0000256" key="4">
    <source>
        <dbReference type="ARBA" id="ARBA00010640"/>
    </source>
</evidence>
<dbReference type="SMART" id="SM00668">
    <property type="entry name" value="CTLH"/>
    <property type="match status" value="1"/>
</dbReference>
<feature type="region of interest" description="Disordered" evidence="16">
    <location>
        <begin position="356"/>
        <end position="381"/>
    </location>
</feature>
<dbReference type="InterPro" id="IPR024964">
    <property type="entry name" value="CTLH/CRA"/>
</dbReference>
<proteinExistence type="inferred from homology"/>
<feature type="domain" description="CTLH" evidence="17">
    <location>
        <begin position="679"/>
        <end position="736"/>
    </location>
</feature>
<dbReference type="Ensembl" id="ENSVURT00010000188.1">
    <property type="protein sequence ID" value="ENSVURP00010000161.1"/>
    <property type="gene ID" value="ENSVURG00010000153.1"/>
</dbReference>
<dbReference type="CTD" id="64777"/>
<evidence type="ECO:0000256" key="12">
    <source>
        <dbReference type="ARBA" id="ARBA00023273"/>
    </source>
</evidence>
<reference evidence="20" key="1">
    <citation type="submission" date="2018-12" db="EMBL/GenBank/DDBJ databases">
        <authorList>
            <person name="Yazar S."/>
        </authorList>
    </citation>
    <scope>NUCLEOTIDE SEQUENCE [LARGE SCALE GENOMIC DNA]</scope>
</reference>
<dbReference type="PROSITE" id="PS51867">
    <property type="entry name" value="ZF_RING_GID"/>
    <property type="match status" value="1"/>
</dbReference>
<keyword evidence="9" id="KW-0862">Zinc</keyword>
<comment type="function">
    <text evidence="14">Core component of the CTLH E3 ubiquitin-protein ligase complex that selectively accepts ubiquitin from UBE2H and mediates ubiquitination and subsequent proteasomal degradation of the transcription factor HBP1. MAEA and RMND5A are both required for catalytic activity of the CTLH E3 ubiquitin-protein ligase complex. Catalytic activity of the complex is required for normal cell proliferation. The CTLH E3 ubiquitin-protein ligase complex is not required for the degradation of enzymes involved in gluconeogenesis, such as FBP1.</text>
</comment>
<feature type="region of interest" description="Disordered" evidence="16">
    <location>
        <begin position="439"/>
        <end position="472"/>
    </location>
</feature>
<dbReference type="CDD" id="cd16795">
    <property type="entry name" value="dRING_RMD5B"/>
    <property type="match status" value="1"/>
</dbReference>
<keyword evidence="12" id="KW-0966">Cell projection</keyword>
<keyword evidence="7" id="KW-0479">Metal-binding</keyword>
<feature type="region of interest" description="Disordered" evidence="16">
    <location>
        <begin position="189"/>
        <end position="234"/>
    </location>
</feature>
<evidence type="ECO:0000256" key="11">
    <source>
        <dbReference type="ARBA" id="ARBA00023054"/>
    </source>
</evidence>
<dbReference type="FunFam" id="3.30.40.10:FF:000143">
    <property type="entry name" value="Regulator of gluconeogenesis Rmd5"/>
    <property type="match status" value="1"/>
</dbReference>
<evidence type="ECO:0000256" key="15">
    <source>
        <dbReference type="PROSITE-ProRule" id="PRU01215"/>
    </source>
</evidence>
<dbReference type="SMART" id="SM00757">
    <property type="entry name" value="CRA"/>
    <property type="match status" value="1"/>
</dbReference>
<keyword evidence="5" id="KW-0217">Developmental protein</keyword>
<dbReference type="AlphaFoldDB" id="A0A4X2JQN5"/>
<evidence type="ECO:0000256" key="16">
    <source>
        <dbReference type="SAM" id="MobiDB-lite"/>
    </source>
</evidence>
<sequence>MAAAQRPPRASDTALHAMGSVGSLLERQDFSPEELRAALGSARSSRQPDGLLRKGLSQRELLSYLHLAKKDSKATKRWPSGGSHRQGDDDHHSNYSGLYYREHPRGADFTKTSLPERGRFDKCRIRPSVFKPTVGTGKSFLSMQSLAAHKGQKLWKSNGSLHTLVCNPPLSPGPQASRARAQLLQALSLDEGGPDPGLSDSSSGGSGGPGPFSASVGHVNHLGGSLDRAARSPKEQAMMTVGEMGPLSCLPEPPPPYDFTYTAQIAQDSVALRQGQPGVGGLSELKGGLSDDDGPSPFAQELEDRQQLWLAELKRLYDEKLQEMAQKAERNERSLQLQLFMAQQEQRRLRKELSALQGLAKEPPHSPESTSPSLEEEAKWEVGQKTSEISLLKQQLREAQAELAQKLAEIFSLKTKLRSSRAQAEAKDSELARLRDTLCHQSPQDDPGPGELPDGGCETDDSKSQGLRGEVGSGGAERLWTELQRERQQGREQALLFEQERRTWQEEKNRVLRYQREIQVGGPEMEQCACVERELDKVLQKFLSYGQHCEKSLEELLHYVSQLREELTSAALQGTPLSATLSVVMSQCCRKIKDTVQKLASDHKDIHSSVSRVGKAIDRNFDAEICGVVSDTVWDSREKQQQILQMAIVEHLYQQGMLNVAEELCQESTLNVDLDFKQPFLELNRILEALHEQDLRPALDWAIANRQRLLELNSSLEFKLHRLHFIRLLAGGPEKQLEALNYARHFQPFARLHQREIQVMMGSLVYLRLGIEKSPYCHLLDNSHWAEICETFTRDACALLGLSVESPLSVSFASGCVALPVLMNIKAVIEQRQCTGVWSHKDELPIEIELGMKCWYHSVFACPILRQQTSDSNPPIKLICGHVISRDALNKLINGGKLKCPYCPMEQNPADGKRIIF</sequence>
<protein>
    <submittedName>
        <fullName evidence="19">Uncharacterized protein</fullName>
    </submittedName>
</protein>
<name>A0A4X2JQN5_VOMUR</name>
<feature type="domain" description="RING-Gid-type" evidence="18">
    <location>
        <begin position="862"/>
        <end position="903"/>
    </location>
</feature>
<evidence type="ECO:0000256" key="3">
    <source>
        <dbReference type="ARBA" id="ARBA00004541"/>
    </source>
</evidence>
<evidence type="ECO:0000256" key="13">
    <source>
        <dbReference type="ARBA" id="ARBA00023329"/>
    </source>
</evidence>
<dbReference type="STRING" id="29139.ENSVURP00010000161"/>
<keyword evidence="13" id="KW-0968">Cytoplasmic vesicle</keyword>
<dbReference type="GO" id="GO:0030424">
    <property type="term" value="C:axon"/>
    <property type="evidence" value="ECO:0007669"/>
    <property type="project" value="UniProtKB-SubCell"/>
</dbReference>
<feature type="zinc finger region" description="RING-Gid-type" evidence="15">
    <location>
        <begin position="862"/>
        <end position="903"/>
    </location>
</feature>
<dbReference type="PROSITE" id="PS50897">
    <property type="entry name" value="CTLH"/>
    <property type="match status" value="1"/>
</dbReference>
<dbReference type="InterPro" id="IPR044063">
    <property type="entry name" value="ZF_RING_GID"/>
</dbReference>
<dbReference type="SUPFAM" id="SSF57850">
    <property type="entry name" value="RING/U-box"/>
    <property type="match status" value="1"/>
</dbReference>
<dbReference type="SMART" id="SM00667">
    <property type="entry name" value="LisH"/>
    <property type="match status" value="1"/>
</dbReference>
<dbReference type="InterPro" id="IPR037681">
    <property type="entry name" value="RMD5B_dRING"/>
</dbReference>
<feature type="compositionally biased region" description="Low complexity" evidence="16">
    <location>
        <begin position="444"/>
        <end position="456"/>
    </location>
</feature>
<dbReference type="InterPro" id="IPR006595">
    <property type="entry name" value="CTLH_C"/>
</dbReference>
<evidence type="ECO:0000256" key="9">
    <source>
        <dbReference type="ARBA" id="ARBA00022833"/>
    </source>
</evidence>
<keyword evidence="11" id="KW-0175">Coiled coil</keyword>
<evidence type="ECO:0000256" key="7">
    <source>
        <dbReference type="ARBA" id="ARBA00022723"/>
    </source>
</evidence>
<dbReference type="GO" id="GO:0031410">
    <property type="term" value="C:cytoplasmic vesicle"/>
    <property type="evidence" value="ECO:0007669"/>
    <property type="project" value="UniProtKB-SubCell"/>
</dbReference>
<dbReference type="Proteomes" id="UP000314987">
    <property type="component" value="Unassembled WGS sequence"/>
</dbReference>
<dbReference type="Pfam" id="PF10607">
    <property type="entry name" value="CTLH"/>
    <property type="match status" value="1"/>
</dbReference>
<dbReference type="Pfam" id="PF06818">
    <property type="entry name" value="Fez1"/>
    <property type="match status" value="2"/>
</dbReference>
<feature type="region of interest" description="Disordered" evidence="16">
    <location>
        <begin position="73"/>
        <end position="99"/>
    </location>
</feature>
<dbReference type="PANTHER" id="PTHR32274">
    <property type="entry name" value="NEDD4-BINDING PROTEIN 3"/>
    <property type="match status" value="1"/>
</dbReference>
<evidence type="ECO:0000256" key="6">
    <source>
        <dbReference type="ARBA" id="ARBA00022490"/>
    </source>
</evidence>
<evidence type="ECO:0000256" key="10">
    <source>
        <dbReference type="ARBA" id="ARBA00022902"/>
    </source>
</evidence>
<dbReference type="GeneID" id="114046647"/>
<dbReference type="InterPro" id="IPR006594">
    <property type="entry name" value="LisH"/>
</dbReference>
<evidence type="ECO:0000256" key="1">
    <source>
        <dbReference type="ARBA" id="ARBA00004279"/>
    </source>
</evidence>
<keyword evidence="8 15" id="KW-0863">Zinc-finger</keyword>
<evidence type="ECO:0000256" key="8">
    <source>
        <dbReference type="ARBA" id="ARBA00022771"/>
    </source>
</evidence>
<dbReference type="InterPro" id="IPR033571">
    <property type="entry name" value="N4BP3"/>
</dbReference>
<evidence type="ECO:0000256" key="14">
    <source>
        <dbReference type="ARBA" id="ARBA00059500"/>
    </source>
</evidence>
<reference evidence="19" key="3">
    <citation type="submission" date="2025-09" db="UniProtKB">
        <authorList>
            <consortium name="Ensembl"/>
        </authorList>
    </citation>
    <scope>IDENTIFICATION</scope>
</reference>
<keyword evidence="10" id="KW-0524">Neurogenesis</keyword>
<comment type="similarity">
    <text evidence="4">Belongs to the N4BP3 family.</text>
</comment>
<dbReference type="PANTHER" id="PTHR32274:SF1">
    <property type="entry name" value="NEDD4-BINDING PROTEIN 3"/>
    <property type="match status" value="1"/>
</dbReference>
<dbReference type="RefSeq" id="XP_027722840.1">
    <property type="nucleotide sequence ID" value="XM_027867039.1"/>
</dbReference>
<keyword evidence="6" id="KW-0963">Cytoplasm</keyword>
<gene>
    <name evidence="19" type="primary">RMND5B</name>
</gene>
<evidence type="ECO:0000259" key="17">
    <source>
        <dbReference type="PROSITE" id="PS50897"/>
    </source>
</evidence>
<evidence type="ECO:0000259" key="18">
    <source>
        <dbReference type="PROSITE" id="PS51867"/>
    </source>
</evidence>
<dbReference type="GeneTree" id="ENSGT00940000158603"/>
<evidence type="ECO:0000256" key="5">
    <source>
        <dbReference type="ARBA" id="ARBA00022473"/>
    </source>
</evidence>
<dbReference type="InterPro" id="IPR013144">
    <property type="entry name" value="CRA_dom"/>
</dbReference>
<feature type="region of interest" description="Disordered" evidence="16">
    <location>
        <begin position="1"/>
        <end position="26"/>
    </location>
</feature>
<dbReference type="OrthoDB" id="1933281at2759"/>
<dbReference type="GO" id="GO:0030425">
    <property type="term" value="C:dendrite"/>
    <property type="evidence" value="ECO:0007669"/>
    <property type="project" value="UniProtKB-SubCell"/>
</dbReference>
<dbReference type="GO" id="GO:0008270">
    <property type="term" value="F:zinc ion binding"/>
    <property type="evidence" value="ECO:0007669"/>
    <property type="project" value="UniProtKB-KW"/>
</dbReference>
<dbReference type="PROSITE" id="PS50896">
    <property type="entry name" value="LISH"/>
    <property type="match status" value="1"/>
</dbReference>
<dbReference type="GO" id="GO:0061630">
    <property type="term" value="F:ubiquitin protein ligase activity"/>
    <property type="evidence" value="ECO:0007669"/>
    <property type="project" value="InterPro"/>
</dbReference>
<comment type="subcellular location">
    <subcellularLocation>
        <location evidence="2">Cell projection</location>
        <location evidence="2">Axon</location>
    </subcellularLocation>
    <subcellularLocation>
        <location evidence="1">Cell projection</location>
        <location evidence="1">Dendrite</location>
    </subcellularLocation>
    <subcellularLocation>
        <location evidence="3">Cytoplasmic vesicle</location>
    </subcellularLocation>
</comment>
<evidence type="ECO:0000313" key="20">
    <source>
        <dbReference type="Proteomes" id="UP000314987"/>
    </source>
</evidence>
<accession>A0A4X2JQN5</accession>
<organism evidence="19 20">
    <name type="scientific">Vombatus ursinus</name>
    <name type="common">Common wombat</name>
    <dbReference type="NCBI Taxonomy" id="29139"/>
    <lineage>
        <taxon>Eukaryota</taxon>
        <taxon>Metazoa</taxon>
        <taxon>Chordata</taxon>
        <taxon>Craniata</taxon>
        <taxon>Vertebrata</taxon>
        <taxon>Euteleostomi</taxon>
        <taxon>Mammalia</taxon>
        <taxon>Metatheria</taxon>
        <taxon>Diprotodontia</taxon>
        <taxon>Vombatidae</taxon>
        <taxon>Vombatus</taxon>
    </lineage>
</organism>
<evidence type="ECO:0000313" key="19">
    <source>
        <dbReference type="Ensembl" id="ENSVURP00010000161.1"/>
    </source>
</evidence>
<reference evidence="19" key="2">
    <citation type="submission" date="2025-08" db="UniProtKB">
        <authorList>
            <consortium name="Ensembl"/>
        </authorList>
    </citation>
    <scope>IDENTIFICATION</scope>
</reference>
<keyword evidence="20" id="KW-1185">Reference proteome</keyword>
<dbReference type="GO" id="GO:0007399">
    <property type="term" value="P:nervous system development"/>
    <property type="evidence" value="ECO:0007669"/>
    <property type="project" value="UniProtKB-KW"/>
</dbReference>